<dbReference type="Proteomes" id="UP000887579">
    <property type="component" value="Unplaced"/>
</dbReference>
<organism evidence="1 2">
    <name type="scientific">Panagrolaimus sp. ES5</name>
    <dbReference type="NCBI Taxonomy" id="591445"/>
    <lineage>
        <taxon>Eukaryota</taxon>
        <taxon>Metazoa</taxon>
        <taxon>Ecdysozoa</taxon>
        <taxon>Nematoda</taxon>
        <taxon>Chromadorea</taxon>
        <taxon>Rhabditida</taxon>
        <taxon>Tylenchina</taxon>
        <taxon>Panagrolaimomorpha</taxon>
        <taxon>Panagrolaimoidea</taxon>
        <taxon>Panagrolaimidae</taxon>
        <taxon>Panagrolaimus</taxon>
    </lineage>
</organism>
<proteinExistence type="predicted"/>
<sequence length="212" mass="24364">MPGKKYDGRWISFANDVDVIDEDNIVFTDSSWLYDESTVSLSLIAALATGRVYKYNIKTDTLTLLMDEMYYANGVQILPDKQSFVVSETITARIYRYYFDGPKKGLTEIFMDNLPGHPDNVRLSSDKKTIWIAFAIPRIAGKYQVFDQLLKYPMIRKIMHNYMSHSILTLIFQYFNDPRNSNVYGLAVEADLKGNIQRSFHSPNGTINNLSQ</sequence>
<protein>
    <submittedName>
        <fullName evidence="2">Strictosidine synthase conserved region domain-containing protein</fullName>
    </submittedName>
</protein>
<name>A0AC34FG44_9BILA</name>
<reference evidence="2" key="1">
    <citation type="submission" date="2022-11" db="UniProtKB">
        <authorList>
            <consortium name="WormBaseParasite"/>
        </authorList>
    </citation>
    <scope>IDENTIFICATION</scope>
</reference>
<accession>A0AC34FG44</accession>
<evidence type="ECO:0000313" key="1">
    <source>
        <dbReference type="Proteomes" id="UP000887579"/>
    </source>
</evidence>
<dbReference type="WBParaSite" id="ES5_v2.g16278.t1">
    <property type="protein sequence ID" value="ES5_v2.g16278.t1"/>
    <property type="gene ID" value="ES5_v2.g16278"/>
</dbReference>
<evidence type="ECO:0000313" key="2">
    <source>
        <dbReference type="WBParaSite" id="ES5_v2.g16278.t1"/>
    </source>
</evidence>